<dbReference type="InterPro" id="IPR027417">
    <property type="entry name" value="P-loop_NTPase"/>
</dbReference>
<gene>
    <name evidence="1" type="ORF">OE747_21380</name>
</gene>
<sequence length="219" mass="25332">MPIIRTGRGIYWFVHVPKCAGTTVEEYLVRRFGRKNMGFYDPRHIVDSGMRWTRSSPQHVHAEAMSRLFPDGFLDGVFTVVRDPSERIRSVFLYQRDVERSIGADTGFEDWLNDLVDRRRTDPYYLDNHPRPMVDFVPEEATVFRLEDGLGALVDWLDERMNNQNGPREIVRSHTLADRLAATGQSPGSAVELCTQTRRRIAEIYAADYERFGYKVGKT</sequence>
<comment type="caution">
    <text evidence="1">The sequence shown here is derived from an EMBL/GenBank/DDBJ whole genome shotgun (WGS) entry which is preliminary data.</text>
</comment>
<dbReference type="RefSeq" id="WP_263830506.1">
    <property type="nucleotide sequence ID" value="NZ_JAOWLB010000023.1"/>
</dbReference>
<evidence type="ECO:0000313" key="2">
    <source>
        <dbReference type="Proteomes" id="UP001320899"/>
    </source>
</evidence>
<dbReference type="EMBL" id="JAOWLB010000023">
    <property type="protein sequence ID" value="MCV2890893.1"/>
    <property type="molecule type" value="Genomic_DNA"/>
</dbReference>
<dbReference type="Gene3D" id="3.40.50.300">
    <property type="entry name" value="P-loop containing nucleotide triphosphate hydrolases"/>
    <property type="match status" value="1"/>
</dbReference>
<protein>
    <submittedName>
        <fullName evidence="1">Sulfotransferase family protein</fullName>
    </submittedName>
</protein>
<evidence type="ECO:0000313" key="1">
    <source>
        <dbReference type="EMBL" id="MCV2890893.1"/>
    </source>
</evidence>
<dbReference type="Proteomes" id="UP001320899">
    <property type="component" value="Unassembled WGS sequence"/>
</dbReference>
<reference evidence="1 2" key="1">
    <citation type="submission" date="2022-10" db="EMBL/GenBank/DDBJ databases">
        <title>Ruegeria sp. nov., isolated from ocean surface sediments.</title>
        <authorList>
            <person name="He W."/>
            <person name="Xue H.-P."/>
            <person name="Zhang D.-F."/>
        </authorList>
    </citation>
    <scope>NUCLEOTIDE SEQUENCE [LARGE SCALE GENOMIC DNA]</scope>
    <source>
        <strain evidence="1 2">XHP0148</strain>
    </source>
</reference>
<name>A0ABT3AQE4_9RHOB</name>
<organism evidence="1 2">
    <name type="scientific">Ruegeria aquimaris</name>
    <dbReference type="NCBI Taxonomy" id="2984333"/>
    <lineage>
        <taxon>Bacteria</taxon>
        <taxon>Pseudomonadati</taxon>
        <taxon>Pseudomonadota</taxon>
        <taxon>Alphaproteobacteria</taxon>
        <taxon>Rhodobacterales</taxon>
        <taxon>Roseobacteraceae</taxon>
        <taxon>Ruegeria</taxon>
    </lineage>
</organism>
<keyword evidence="2" id="KW-1185">Reference proteome</keyword>
<dbReference type="SUPFAM" id="SSF52540">
    <property type="entry name" value="P-loop containing nucleoside triphosphate hydrolases"/>
    <property type="match status" value="1"/>
</dbReference>
<accession>A0ABT3AQE4</accession>
<proteinExistence type="predicted"/>
<dbReference type="InterPro" id="IPR005331">
    <property type="entry name" value="Sulfotransferase"/>
</dbReference>
<dbReference type="Pfam" id="PF03567">
    <property type="entry name" value="Sulfotransfer_2"/>
    <property type="match status" value="1"/>
</dbReference>